<dbReference type="InterPro" id="IPR044666">
    <property type="entry name" value="Cyclophilin_A-like"/>
</dbReference>
<dbReference type="PANTHER" id="PTHR45625">
    <property type="entry name" value="PEPTIDYL-PROLYL CIS-TRANS ISOMERASE-RELATED"/>
    <property type="match status" value="1"/>
</dbReference>
<organism evidence="2 3">
    <name type="scientific">Mya arenaria</name>
    <name type="common">Soft-shell clam</name>
    <dbReference type="NCBI Taxonomy" id="6604"/>
    <lineage>
        <taxon>Eukaryota</taxon>
        <taxon>Metazoa</taxon>
        <taxon>Spiralia</taxon>
        <taxon>Lophotrochozoa</taxon>
        <taxon>Mollusca</taxon>
        <taxon>Bivalvia</taxon>
        <taxon>Autobranchia</taxon>
        <taxon>Heteroconchia</taxon>
        <taxon>Euheterodonta</taxon>
        <taxon>Imparidentia</taxon>
        <taxon>Neoheterodontei</taxon>
        <taxon>Myida</taxon>
        <taxon>Myoidea</taxon>
        <taxon>Myidae</taxon>
        <taxon>Mya</taxon>
    </lineage>
</organism>
<protein>
    <submittedName>
        <fullName evidence="2">PPIL3-like protein</fullName>
    </submittedName>
</protein>
<proteinExistence type="predicted"/>
<gene>
    <name evidence="2" type="ORF">MAR_009959</name>
</gene>
<sequence>MDTFFRAIKHERSTRGEQVNAEMTFFRSIVPFLKKYGINPVTGDKLSAKELVRLNFHKNADDEDVSSKDPKNRLKTINAETRDVLATLEKEYKAPIQGGDPEGTGKGGESAWGGTFKDEFKPNLTHSGRGVLSMANSGPDTNKSQLYFHNIPICQTS</sequence>
<accession>A0ABY7E8C7</accession>
<dbReference type="InterPro" id="IPR002130">
    <property type="entry name" value="Cyclophilin-type_PPIase_dom"/>
</dbReference>
<dbReference type="Proteomes" id="UP001164746">
    <property type="component" value="Chromosome 4"/>
</dbReference>
<dbReference type="PROSITE" id="PS50072">
    <property type="entry name" value="CSA_PPIASE_2"/>
    <property type="match status" value="1"/>
</dbReference>
<dbReference type="PANTHER" id="PTHR45625:SF1">
    <property type="entry name" value="RING-TYPE E3 UBIQUITIN-PROTEIN LIGASE PPIL2"/>
    <property type="match status" value="1"/>
</dbReference>
<evidence type="ECO:0000313" key="3">
    <source>
        <dbReference type="Proteomes" id="UP001164746"/>
    </source>
</evidence>
<dbReference type="SUPFAM" id="SSF50891">
    <property type="entry name" value="Cyclophilin-like"/>
    <property type="match status" value="1"/>
</dbReference>
<evidence type="ECO:0000313" key="2">
    <source>
        <dbReference type="EMBL" id="WAR03401.1"/>
    </source>
</evidence>
<evidence type="ECO:0000259" key="1">
    <source>
        <dbReference type="PROSITE" id="PS50072"/>
    </source>
</evidence>
<dbReference type="EMBL" id="CP111015">
    <property type="protein sequence ID" value="WAR03401.1"/>
    <property type="molecule type" value="Genomic_DNA"/>
</dbReference>
<feature type="domain" description="PPIase cyclophilin-type" evidence="1">
    <location>
        <begin position="96"/>
        <end position="148"/>
    </location>
</feature>
<dbReference type="Pfam" id="PF00160">
    <property type="entry name" value="Pro_isomerase"/>
    <property type="match status" value="1"/>
</dbReference>
<reference evidence="2" key="1">
    <citation type="submission" date="2022-11" db="EMBL/GenBank/DDBJ databases">
        <title>Centuries of genome instability and evolution in soft-shell clam transmissible cancer (bioRxiv).</title>
        <authorList>
            <person name="Hart S.F.M."/>
            <person name="Yonemitsu M.A."/>
            <person name="Giersch R.M."/>
            <person name="Beal B.F."/>
            <person name="Arriagada G."/>
            <person name="Davis B.W."/>
            <person name="Ostrander E.A."/>
            <person name="Goff S.P."/>
            <person name="Metzger M.J."/>
        </authorList>
    </citation>
    <scope>NUCLEOTIDE SEQUENCE</scope>
    <source>
        <strain evidence="2">MELC-2E11</strain>
        <tissue evidence="2">Siphon/mantle</tissue>
    </source>
</reference>
<dbReference type="InterPro" id="IPR029000">
    <property type="entry name" value="Cyclophilin-like_dom_sf"/>
</dbReference>
<keyword evidence="3" id="KW-1185">Reference proteome</keyword>
<name>A0ABY7E8C7_MYAAR</name>
<dbReference type="Gene3D" id="2.40.100.10">
    <property type="entry name" value="Cyclophilin-like"/>
    <property type="match status" value="1"/>
</dbReference>